<dbReference type="SUPFAM" id="SSF48452">
    <property type="entry name" value="TPR-like"/>
    <property type="match status" value="1"/>
</dbReference>
<dbReference type="Pfam" id="PF13181">
    <property type="entry name" value="TPR_8"/>
    <property type="match status" value="2"/>
</dbReference>
<feature type="region of interest" description="Disordered" evidence="9">
    <location>
        <begin position="417"/>
        <end position="467"/>
    </location>
</feature>
<dbReference type="FunFam" id="3.10.50.40:FF:000013">
    <property type="entry name" value="Peptidylprolyl isomerase"/>
    <property type="match status" value="1"/>
</dbReference>
<dbReference type="PROSITE" id="PS50005">
    <property type="entry name" value="TPR"/>
    <property type="match status" value="2"/>
</dbReference>
<dbReference type="Gene3D" id="3.10.50.40">
    <property type="match status" value="2"/>
</dbReference>
<dbReference type="EC" id="5.2.1.8" evidence="2 7"/>
<accession>A0A336N7D4</accession>
<dbReference type="PANTHER" id="PTHR46512:SF9">
    <property type="entry name" value="PEPTIDYLPROLYL ISOMERASE"/>
    <property type="match status" value="1"/>
</dbReference>
<dbReference type="GO" id="GO:0003755">
    <property type="term" value="F:peptidyl-prolyl cis-trans isomerase activity"/>
    <property type="evidence" value="ECO:0007669"/>
    <property type="project" value="UniProtKB-KW"/>
</dbReference>
<dbReference type="SMART" id="SM00028">
    <property type="entry name" value="TPR"/>
    <property type="match status" value="3"/>
</dbReference>
<dbReference type="InterPro" id="IPR050754">
    <property type="entry name" value="FKBP4/5/8-like"/>
</dbReference>
<evidence type="ECO:0000256" key="7">
    <source>
        <dbReference type="PROSITE-ProRule" id="PRU00277"/>
    </source>
</evidence>
<gene>
    <name evidence="11" type="primary">CSON008179</name>
</gene>
<dbReference type="FunFam" id="1.25.40.10:FF:000008">
    <property type="entry name" value="Peptidylprolyl isomerase"/>
    <property type="match status" value="1"/>
</dbReference>
<feature type="compositionally biased region" description="Basic and acidic residues" evidence="9">
    <location>
        <begin position="437"/>
        <end position="449"/>
    </location>
</feature>
<dbReference type="SUPFAM" id="SSF54534">
    <property type="entry name" value="FKBP-like"/>
    <property type="match status" value="2"/>
</dbReference>
<dbReference type="PANTHER" id="PTHR46512">
    <property type="entry name" value="PEPTIDYLPROLYL ISOMERASE"/>
    <property type="match status" value="1"/>
</dbReference>
<evidence type="ECO:0000256" key="3">
    <source>
        <dbReference type="ARBA" id="ARBA00022737"/>
    </source>
</evidence>
<comment type="catalytic activity">
    <reaction evidence="1 7">
        <text>[protein]-peptidylproline (omega=180) = [protein]-peptidylproline (omega=0)</text>
        <dbReference type="Rhea" id="RHEA:16237"/>
        <dbReference type="Rhea" id="RHEA-COMP:10747"/>
        <dbReference type="Rhea" id="RHEA-COMP:10748"/>
        <dbReference type="ChEBI" id="CHEBI:83833"/>
        <dbReference type="ChEBI" id="CHEBI:83834"/>
        <dbReference type="EC" id="5.2.1.8"/>
    </reaction>
</comment>
<feature type="compositionally biased region" description="Polar residues" evidence="9">
    <location>
        <begin position="458"/>
        <end position="467"/>
    </location>
</feature>
<evidence type="ECO:0000256" key="4">
    <source>
        <dbReference type="ARBA" id="ARBA00022803"/>
    </source>
</evidence>
<dbReference type="InterPro" id="IPR001179">
    <property type="entry name" value="PPIase_FKBP_dom"/>
</dbReference>
<dbReference type="PROSITE" id="PS50059">
    <property type="entry name" value="FKBP_PPIASE"/>
    <property type="match status" value="2"/>
</dbReference>
<name>A0A336N7D4_CULSO</name>
<dbReference type="Gene3D" id="1.25.40.10">
    <property type="entry name" value="Tetratricopeptide repeat domain"/>
    <property type="match status" value="1"/>
</dbReference>
<evidence type="ECO:0000256" key="2">
    <source>
        <dbReference type="ARBA" id="ARBA00013194"/>
    </source>
</evidence>
<dbReference type="Pfam" id="PF00254">
    <property type="entry name" value="FKBP_C"/>
    <property type="match status" value="2"/>
</dbReference>
<dbReference type="EMBL" id="UFQT01003096">
    <property type="protein sequence ID" value="SSX34558.1"/>
    <property type="molecule type" value="Genomic_DNA"/>
</dbReference>
<dbReference type="AlphaFoldDB" id="A0A336N7D4"/>
<feature type="repeat" description="TPR" evidence="8">
    <location>
        <begin position="310"/>
        <end position="343"/>
    </location>
</feature>
<evidence type="ECO:0000256" key="1">
    <source>
        <dbReference type="ARBA" id="ARBA00000971"/>
    </source>
</evidence>
<evidence type="ECO:0000256" key="8">
    <source>
        <dbReference type="PROSITE-ProRule" id="PRU00339"/>
    </source>
</evidence>
<keyword evidence="5 7" id="KW-0697">Rotamase</keyword>
<protein>
    <recommendedName>
        <fullName evidence="2 7">peptidylprolyl isomerase</fullName>
        <ecNumber evidence="2 7">5.2.1.8</ecNumber>
    </recommendedName>
</protein>
<keyword evidence="4 8" id="KW-0802">TPR repeat</keyword>
<dbReference type="InterPro" id="IPR011990">
    <property type="entry name" value="TPR-like_helical_dom_sf"/>
</dbReference>
<evidence type="ECO:0000256" key="9">
    <source>
        <dbReference type="SAM" id="MobiDB-lite"/>
    </source>
</evidence>
<evidence type="ECO:0000259" key="10">
    <source>
        <dbReference type="PROSITE" id="PS50059"/>
    </source>
</evidence>
<feature type="repeat" description="TPR" evidence="8">
    <location>
        <begin position="344"/>
        <end position="377"/>
    </location>
</feature>
<dbReference type="InterPro" id="IPR046357">
    <property type="entry name" value="PPIase_dom_sf"/>
</dbReference>
<keyword evidence="3" id="KW-0677">Repeat</keyword>
<evidence type="ECO:0000313" key="11">
    <source>
        <dbReference type="EMBL" id="SSX34558.1"/>
    </source>
</evidence>
<dbReference type="FunFam" id="3.10.50.40:FF:000006">
    <property type="entry name" value="Peptidyl-prolyl cis-trans isomerase"/>
    <property type="match status" value="1"/>
</dbReference>
<dbReference type="VEuPathDB" id="VectorBase:CSON008179"/>
<organism evidence="11">
    <name type="scientific">Culicoides sonorensis</name>
    <name type="common">Biting midge</name>
    <dbReference type="NCBI Taxonomy" id="179676"/>
    <lineage>
        <taxon>Eukaryota</taxon>
        <taxon>Metazoa</taxon>
        <taxon>Ecdysozoa</taxon>
        <taxon>Arthropoda</taxon>
        <taxon>Hexapoda</taxon>
        <taxon>Insecta</taxon>
        <taxon>Pterygota</taxon>
        <taxon>Neoptera</taxon>
        <taxon>Endopterygota</taxon>
        <taxon>Diptera</taxon>
        <taxon>Nematocera</taxon>
        <taxon>Chironomoidea</taxon>
        <taxon>Ceratopogonidae</taxon>
        <taxon>Ceratopogoninae</taxon>
        <taxon>Culicoides</taxon>
        <taxon>Monoculicoides</taxon>
    </lineage>
</organism>
<reference evidence="11" key="1">
    <citation type="submission" date="2018-07" db="EMBL/GenBank/DDBJ databases">
        <authorList>
            <person name="Quirk P.G."/>
            <person name="Krulwich T.A."/>
        </authorList>
    </citation>
    <scope>NUCLEOTIDE SEQUENCE</scope>
</reference>
<sequence>MSEEKSIQDVEKIELKEGEIDLSGDGKVTKLITKEGEGNEQPQDGCRVSLHYTGKLLDGTVFDSSVERNEPFEFDLGKGSVIKAFDMGVASMKKHEKCVLTCGQEYAYGEAGSPPNIPPKATLIFELELLGWKGEDLSPAKNEGIIRYSIVKGTKKGSPKEGSYVKIKIKGSYEGKVFDEREIEFNLGEGLEANVVDGVEIALEKFKEGEKSRLILSSQYAFGAEGHKEFGVPPNATVEYEVELITFEKVKNSWEMDDAEKIEQATLLKEQGNKYLKESKLLLALKKYNRANNYLTGFGKDDEPSKLLKIAVHSNLALLYQKQGNNDEVLSNCSKVLDLDPKNVKALYRRGQVRLTAQDFDAAISDFNKVLEVEPGNKAAQNQIVIAKHKINEYKSKEKALYSNMFQKFAARDQKTEDDARKGLPDVMNSKFGEWNAEEREREPTKFEQENPDVLMLNGSSKEFQNM</sequence>
<proteinExistence type="predicted"/>
<evidence type="ECO:0000256" key="5">
    <source>
        <dbReference type="ARBA" id="ARBA00023110"/>
    </source>
</evidence>
<feature type="domain" description="PPIase FKBP-type" evidence="10">
    <location>
        <begin position="162"/>
        <end position="248"/>
    </location>
</feature>
<feature type="domain" description="PPIase FKBP-type" evidence="10">
    <location>
        <begin position="45"/>
        <end position="133"/>
    </location>
</feature>
<keyword evidence="6 7" id="KW-0413">Isomerase</keyword>
<evidence type="ECO:0000256" key="6">
    <source>
        <dbReference type="ARBA" id="ARBA00023235"/>
    </source>
</evidence>
<dbReference type="InterPro" id="IPR019734">
    <property type="entry name" value="TPR_rpt"/>
</dbReference>